<name>A0A1M4SCU4_9THEO</name>
<dbReference type="SUPFAM" id="SSF51735">
    <property type="entry name" value="NAD(P)-binding Rossmann-fold domains"/>
    <property type="match status" value="1"/>
</dbReference>
<evidence type="ECO:0000256" key="4">
    <source>
        <dbReference type="RuleBase" id="RU003719"/>
    </source>
</evidence>
<dbReference type="SUPFAM" id="SSF52283">
    <property type="entry name" value="Formate/glycerate dehydrogenase catalytic domain-like"/>
    <property type="match status" value="1"/>
</dbReference>
<evidence type="ECO:0000259" key="6">
    <source>
        <dbReference type="Pfam" id="PF02826"/>
    </source>
</evidence>
<dbReference type="PANTHER" id="PTHR10996">
    <property type="entry name" value="2-HYDROXYACID DEHYDROGENASE-RELATED"/>
    <property type="match status" value="1"/>
</dbReference>
<gene>
    <name evidence="7" type="ORF">SAMN02745195_00100</name>
</gene>
<dbReference type="AlphaFoldDB" id="A0A1M4SCU4"/>
<evidence type="ECO:0000259" key="5">
    <source>
        <dbReference type="Pfam" id="PF00389"/>
    </source>
</evidence>
<comment type="similarity">
    <text evidence="1 4">Belongs to the D-isomer specific 2-hydroxyacid dehydrogenase family.</text>
</comment>
<dbReference type="FunFam" id="3.40.50.720:FF:000041">
    <property type="entry name" value="D-3-phosphoglycerate dehydrogenase"/>
    <property type="match status" value="1"/>
</dbReference>
<evidence type="ECO:0000256" key="2">
    <source>
        <dbReference type="ARBA" id="ARBA00023002"/>
    </source>
</evidence>
<dbReference type="CDD" id="cd12172">
    <property type="entry name" value="PGDH_like_2"/>
    <property type="match status" value="1"/>
</dbReference>
<dbReference type="GO" id="GO:0047545">
    <property type="term" value="F:(S)-2-hydroxyglutarate dehydrogenase activity"/>
    <property type="evidence" value="ECO:0007669"/>
    <property type="project" value="UniProtKB-ARBA"/>
</dbReference>
<keyword evidence="2 4" id="KW-0560">Oxidoreductase</keyword>
<keyword evidence="8" id="KW-1185">Reference proteome</keyword>
<dbReference type="InterPro" id="IPR006139">
    <property type="entry name" value="D-isomer_2_OHA_DH_cat_dom"/>
</dbReference>
<dbReference type="GO" id="GO:0004617">
    <property type="term" value="F:phosphoglycerate dehydrogenase activity"/>
    <property type="evidence" value="ECO:0007669"/>
    <property type="project" value="UniProtKB-ARBA"/>
</dbReference>
<dbReference type="GO" id="GO:0016618">
    <property type="term" value="F:hydroxypyruvate reductase [NAD(P)H] activity"/>
    <property type="evidence" value="ECO:0007669"/>
    <property type="project" value="TreeGrafter"/>
</dbReference>
<accession>A0A1M4SCU4</accession>
<dbReference type="Proteomes" id="UP000184127">
    <property type="component" value="Unassembled WGS sequence"/>
</dbReference>
<dbReference type="GO" id="GO:0030267">
    <property type="term" value="F:glyoxylate reductase (NADPH) activity"/>
    <property type="evidence" value="ECO:0007669"/>
    <property type="project" value="TreeGrafter"/>
</dbReference>
<feature type="domain" description="D-isomer specific 2-hydroxyacid dehydrogenase NAD-binding" evidence="6">
    <location>
        <begin position="115"/>
        <end position="285"/>
    </location>
</feature>
<dbReference type="GO" id="GO:0051287">
    <property type="term" value="F:NAD binding"/>
    <property type="evidence" value="ECO:0007669"/>
    <property type="project" value="InterPro"/>
</dbReference>
<dbReference type="PROSITE" id="PS00670">
    <property type="entry name" value="D_2_HYDROXYACID_DH_2"/>
    <property type="match status" value="1"/>
</dbReference>
<dbReference type="Pfam" id="PF02826">
    <property type="entry name" value="2-Hacid_dh_C"/>
    <property type="match status" value="1"/>
</dbReference>
<dbReference type="EMBL" id="FQUR01000006">
    <property type="protein sequence ID" value="SHE30011.1"/>
    <property type="molecule type" value="Genomic_DNA"/>
</dbReference>
<dbReference type="Gene3D" id="3.40.50.720">
    <property type="entry name" value="NAD(P)-binding Rossmann-like Domain"/>
    <property type="match status" value="2"/>
</dbReference>
<dbReference type="InterPro" id="IPR029753">
    <property type="entry name" value="D-isomer_DH_CS"/>
</dbReference>
<reference evidence="8" key="1">
    <citation type="submission" date="2016-11" db="EMBL/GenBank/DDBJ databases">
        <authorList>
            <person name="Varghese N."/>
            <person name="Submissions S."/>
        </authorList>
    </citation>
    <scope>NUCLEOTIDE SEQUENCE [LARGE SCALE GENOMIC DNA]</scope>
    <source>
        <strain evidence="8">DSM 18761</strain>
    </source>
</reference>
<keyword evidence="3" id="KW-0520">NAD</keyword>
<dbReference type="GO" id="GO:0006564">
    <property type="term" value="P:L-serine biosynthetic process"/>
    <property type="evidence" value="ECO:0007669"/>
    <property type="project" value="UniProtKB-ARBA"/>
</dbReference>
<dbReference type="InterPro" id="IPR036291">
    <property type="entry name" value="NAD(P)-bd_dom_sf"/>
</dbReference>
<dbReference type="PANTHER" id="PTHR10996:SF283">
    <property type="entry name" value="GLYOXYLATE_HYDROXYPYRUVATE REDUCTASE B"/>
    <property type="match status" value="1"/>
</dbReference>
<evidence type="ECO:0000256" key="1">
    <source>
        <dbReference type="ARBA" id="ARBA00005854"/>
    </source>
</evidence>
<dbReference type="Pfam" id="PF00389">
    <property type="entry name" value="2-Hacid_dh"/>
    <property type="match status" value="1"/>
</dbReference>
<sequence>MKKWKVVSTAVTFGKISKEPVKRLEEFGCEVVLNPFGRPFTNEEIIRYASDADALIVGNDKVPGDVIKKCKKLKIIAKHGVGVDSIDVKTANQLGIVVTNAPGTNSEEVADLAFGLLHMLARGLYQANTDTKNGKWIKPVGISLSKKTIGIIGVGTIGTAVAKRATGYDMNILGYDIKKNPLALELGVKYVGLDELLSEADFISLHLPLTNDTLNILNADKFKLIKKGAIMINTARSQLIDNEALYNSLIDGTLKGYATDVYDFEPPMHLPLFDLPNVILTPHIGGTTVESNKRMGNTAVDNVIAVLKGETPPNIVLVD</sequence>
<evidence type="ECO:0000313" key="7">
    <source>
        <dbReference type="EMBL" id="SHE30011.1"/>
    </source>
</evidence>
<dbReference type="GO" id="GO:0005829">
    <property type="term" value="C:cytosol"/>
    <property type="evidence" value="ECO:0007669"/>
    <property type="project" value="TreeGrafter"/>
</dbReference>
<dbReference type="RefSeq" id="WP_072966479.1">
    <property type="nucleotide sequence ID" value="NZ_FQUR01000006.1"/>
</dbReference>
<dbReference type="InterPro" id="IPR006140">
    <property type="entry name" value="D-isomer_DH_NAD-bd"/>
</dbReference>
<evidence type="ECO:0000256" key="3">
    <source>
        <dbReference type="ARBA" id="ARBA00023027"/>
    </source>
</evidence>
<dbReference type="InterPro" id="IPR050223">
    <property type="entry name" value="D-isomer_2-hydroxyacid_DH"/>
</dbReference>
<proteinExistence type="inferred from homology"/>
<organism evidence="7 8">
    <name type="scientific">Thermoanaerobacter uzonensis DSM 18761</name>
    <dbReference type="NCBI Taxonomy" id="1123369"/>
    <lineage>
        <taxon>Bacteria</taxon>
        <taxon>Bacillati</taxon>
        <taxon>Bacillota</taxon>
        <taxon>Clostridia</taxon>
        <taxon>Thermoanaerobacterales</taxon>
        <taxon>Thermoanaerobacteraceae</taxon>
        <taxon>Thermoanaerobacter</taxon>
    </lineage>
</organism>
<protein>
    <submittedName>
        <fullName evidence="7">D-3-phosphoglycerate dehydrogenase</fullName>
    </submittedName>
</protein>
<feature type="domain" description="D-isomer specific 2-hydroxyacid dehydrogenase catalytic" evidence="5">
    <location>
        <begin position="13"/>
        <end position="316"/>
    </location>
</feature>
<evidence type="ECO:0000313" key="8">
    <source>
        <dbReference type="Proteomes" id="UP000184127"/>
    </source>
</evidence>